<dbReference type="GO" id="GO:0003700">
    <property type="term" value="F:DNA-binding transcription factor activity"/>
    <property type="evidence" value="ECO:0007669"/>
    <property type="project" value="TreeGrafter"/>
</dbReference>
<keyword evidence="2 4" id="KW-0238">DNA-binding</keyword>
<dbReference type="Proteomes" id="UP000195787">
    <property type="component" value="Unassembled WGS sequence"/>
</dbReference>
<feature type="DNA-binding region" description="H-T-H motif" evidence="4">
    <location>
        <begin position="24"/>
        <end position="43"/>
    </location>
</feature>
<dbReference type="PANTHER" id="PTHR30055">
    <property type="entry name" value="HTH-TYPE TRANSCRIPTIONAL REGULATOR RUTR"/>
    <property type="match status" value="1"/>
</dbReference>
<name>A0A1R4F6U7_9MICO</name>
<dbReference type="InterPro" id="IPR041479">
    <property type="entry name" value="TetR_CgmR_C"/>
</dbReference>
<proteinExistence type="predicted"/>
<dbReference type="EMBL" id="FUHU01000018">
    <property type="protein sequence ID" value="SJM51639.1"/>
    <property type="molecule type" value="Genomic_DNA"/>
</dbReference>
<dbReference type="OrthoDB" id="9806334at2"/>
<dbReference type="SUPFAM" id="SSF48498">
    <property type="entry name" value="Tetracyclin repressor-like, C-terminal domain"/>
    <property type="match status" value="1"/>
</dbReference>
<dbReference type="PROSITE" id="PS50977">
    <property type="entry name" value="HTH_TETR_2"/>
    <property type="match status" value="1"/>
</dbReference>
<keyword evidence="1" id="KW-0805">Transcription regulation</keyword>
<accession>A0A1R4F6U7</accession>
<evidence type="ECO:0000256" key="4">
    <source>
        <dbReference type="PROSITE-ProRule" id="PRU00335"/>
    </source>
</evidence>
<dbReference type="Gene3D" id="1.10.357.10">
    <property type="entry name" value="Tetracycline Repressor, domain 2"/>
    <property type="match status" value="1"/>
</dbReference>
<evidence type="ECO:0000313" key="6">
    <source>
        <dbReference type="EMBL" id="SJM51639.1"/>
    </source>
</evidence>
<evidence type="ECO:0000259" key="5">
    <source>
        <dbReference type="PROSITE" id="PS50977"/>
    </source>
</evidence>
<protein>
    <submittedName>
        <fullName evidence="6">Transcriptional regulator, TetR family</fullName>
    </submittedName>
</protein>
<dbReference type="SUPFAM" id="SSF46689">
    <property type="entry name" value="Homeodomain-like"/>
    <property type="match status" value="1"/>
</dbReference>
<dbReference type="PANTHER" id="PTHR30055:SF234">
    <property type="entry name" value="HTH-TYPE TRANSCRIPTIONAL REGULATOR BETI"/>
    <property type="match status" value="1"/>
</dbReference>
<reference evidence="6 7" key="1">
    <citation type="submission" date="2017-02" db="EMBL/GenBank/DDBJ databases">
        <authorList>
            <person name="Peterson S.W."/>
        </authorList>
    </citation>
    <scope>NUCLEOTIDE SEQUENCE [LARGE SCALE GENOMIC DNA]</scope>
    <source>
        <strain evidence="6 7">LMG 22410</strain>
    </source>
</reference>
<dbReference type="GO" id="GO:0000976">
    <property type="term" value="F:transcription cis-regulatory region binding"/>
    <property type="evidence" value="ECO:0007669"/>
    <property type="project" value="TreeGrafter"/>
</dbReference>
<dbReference type="Pfam" id="PF00440">
    <property type="entry name" value="TetR_N"/>
    <property type="match status" value="1"/>
</dbReference>
<evidence type="ECO:0000256" key="2">
    <source>
        <dbReference type="ARBA" id="ARBA00023125"/>
    </source>
</evidence>
<dbReference type="GeneID" id="303172141"/>
<organism evidence="6 7">
    <name type="scientific">Agrococcus casei LMG 22410</name>
    <dbReference type="NCBI Taxonomy" id="1255656"/>
    <lineage>
        <taxon>Bacteria</taxon>
        <taxon>Bacillati</taxon>
        <taxon>Actinomycetota</taxon>
        <taxon>Actinomycetes</taxon>
        <taxon>Micrococcales</taxon>
        <taxon>Microbacteriaceae</taxon>
        <taxon>Agrococcus</taxon>
    </lineage>
</organism>
<evidence type="ECO:0000256" key="3">
    <source>
        <dbReference type="ARBA" id="ARBA00023163"/>
    </source>
</evidence>
<sequence>MGNETPHSIIAAAFAQLEEGGSVSLDSVARAVGLTKPGVMYHYPTKEALMLALVDSVLDRWESELTARLGVTSSQAGPHERIRAYLDWSLSGEFSETDLVAMSDPKLRRTLTHRWTERLAPWLTLPTDLAPDVRARLIAARLLADGGWLADATNFFPPTPDERARVHLLAHNLIKD</sequence>
<dbReference type="InterPro" id="IPR050109">
    <property type="entry name" value="HTH-type_TetR-like_transc_reg"/>
</dbReference>
<gene>
    <name evidence="6" type="ORF">CZ674_02860</name>
</gene>
<dbReference type="Pfam" id="PF17937">
    <property type="entry name" value="TetR_C_28"/>
    <property type="match status" value="1"/>
</dbReference>
<dbReference type="AlphaFoldDB" id="A0A1R4F6U7"/>
<dbReference type="InterPro" id="IPR036271">
    <property type="entry name" value="Tet_transcr_reg_TetR-rel_C_sf"/>
</dbReference>
<dbReference type="RefSeq" id="WP_086991039.1">
    <property type="nucleotide sequence ID" value="NZ_FUHU01000018.1"/>
</dbReference>
<dbReference type="InterPro" id="IPR001647">
    <property type="entry name" value="HTH_TetR"/>
</dbReference>
<dbReference type="InterPro" id="IPR009057">
    <property type="entry name" value="Homeodomain-like_sf"/>
</dbReference>
<evidence type="ECO:0000313" key="7">
    <source>
        <dbReference type="Proteomes" id="UP000195787"/>
    </source>
</evidence>
<evidence type="ECO:0000256" key="1">
    <source>
        <dbReference type="ARBA" id="ARBA00023015"/>
    </source>
</evidence>
<feature type="domain" description="HTH tetR-type" evidence="5">
    <location>
        <begin position="3"/>
        <end position="61"/>
    </location>
</feature>
<keyword evidence="7" id="KW-1185">Reference proteome</keyword>
<keyword evidence="3" id="KW-0804">Transcription</keyword>